<name>X1SL71_9ZZZZ</name>
<dbReference type="AlphaFoldDB" id="X1SL71"/>
<reference evidence="1" key="1">
    <citation type="journal article" date="2014" name="Front. Microbiol.">
        <title>High frequency of phylogenetically diverse reductive dehalogenase-homologous genes in deep subseafloor sedimentary metagenomes.</title>
        <authorList>
            <person name="Kawai M."/>
            <person name="Futagami T."/>
            <person name="Toyoda A."/>
            <person name="Takaki Y."/>
            <person name="Nishi S."/>
            <person name="Hori S."/>
            <person name="Arai W."/>
            <person name="Tsubouchi T."/>
            <person name="Morono Y."/>
            <person name="Uchiyama I."/>
            <person name="Ito T."/>
            <person name="Fujiyama A."/>
            <person name="Inagaki F."/>
            <person name="Takami H."/>
        </authorList>
    </citation>
    <scope>NUCLEOTIDE SEQUENCE</scope>
    <source>
        <strain evidence="1">Expedition CK06-06</strain>
    </source>
</reference>
<accession>X1SL71</accession>
<organism evidence="1">
    <name type="scientific">marine sediment metagenome</name>
    <dbReference type="NCBI Taxonomy" id="412755"/>
    <lineage>
        <taxon>unclassified sequences</taxon>
        <taxon>metagenomes</taxon>
        <taxon>ecological metagenomes</taxon>
    </lineage>
</organism>
<comment type="caution">
    <text evidence="1">The sequence shown here is derived from an EMBL/GenBank/DDBJ whole genome shotgun (WGS) entry which is preliminary data.</text>
</comment>
<gene>
    <name evidence="1" type="ORF">S12H4_13558</name>
</gene>
<sequence length="60" mass="7084">MRDEDRSNVDVSNVAGTKLMNYKKRLRLRKIGDVVDVLLKLVSFEEIKTYIESNSRRKKK</sequence>
<dbReference type="EMBL" id="BARW01006455">
    <property type="protein sequence ID" value="GAI76105.1"/>
    <property type="molecule type" value="Genomic_DNA"/>
</dbReference>
<protein>
    <submittedName>
        <fullName evidence="1">Uncharacterized protein</fullName>
    </submittedName>
</protein>
<proteinExistence type="predicted"/>
<evidence type="ECO:0000313" key="1">
    <source>
        <dbReference type="EMBL" id="GAI76105.1"/>
    </source>
</evidence>